<feature type="domain" description="AAA" evidence="1">
    <location>
        <begin position="30"/>
        <end position="148"/>
    </location>
</feature>
<keyword evidence="3" id="KW-0449">Lipoprotein</keyword>
<evidence type="ECO:0000313" key="4">
    <source>
        <dbReference type="Proteomes" id="UP001500443"/>
    </source>
</evidence>
<evidence type="ECO:0000313" key="3">
    <source>
        <dbReference type="EMBL" id="GAA2137684.1"/>
    </source>
</evidence>
<keyword evidence="4" id="KW-1185">Reference proteome</keyword>
<proteinExistence type="predicted"/>
<dbReference type="InterPro" id="IPR027417">
    <property type="entry name" value="P-loop_NTPase"/>
</dbReference>
<comment type="caution">
    <text evidence="3">The sequence shown here is derived from an EMBL/GenBank/DDBJ whole genome shotgun (WGS) entry which is preliminary data.</text>
</comment>
<dbReference type="PANTHER" id="PTHR43566:SF2">
    <property type="entry name" value="DUF4143 DOMAIN-CONTAINING PROTEIN"/>
    <property type="match status" value="1"/>
</dbReference>
<organism evidence="3 4">
    <name type="scientific">Streptomyces synnematoformans</name>
    <dbReference type="NCBI Taxonomy" id="415721"/>
    <lineage>
        <taxon>Bacteria</taxon>
        <taxon>Bacillati</taxon>
        <taxon>Actinomycetota</taxon>
        <taxon>Actinomycetes</taxon>
        <taxon>Kitasatosporales</taxon>
        <taxon>Streptomycetaceae</taxon>
        <taxon>Streptomyces</taxon>
    </lineage>
</organism>
<sequence>MCGSVGRMSTPRDLIPRQAEHLVSDSLEDTRVVLINGARQAGKSTLTRLITGSRPDAIIRLLDDRATLQAARDDPVGFVEHDALMVIDEIQLVPELLRSIKVAVDLDPTPGRFLLTGSSRILALRTLPDALPGRMEVIELWPFSQGELHDGADRFIDAAFAHGPALKHTSALRKRDYLERAVVGGFPEAVRRNSRRRSAFFNSYLSTLIERDVLELASIERHGELLKLVALLAGRAGGLLVPGTLAGASGIPRTTLVRYLELLSSVFLIKTIPAWSSGLTQRAVATGKLAFVDTGIACHLIGQDANRLADPDGAAGPMLENFAVMELARQLTWSEQQGRMYHYRTKDKLEVDAVIETPDGRVIGVEVKAGATVRTDDLAGLRNLARLLGDRFVAGYVLYTGAQTLSFGDRIRALPMEALWHLAP</sequence>
<evidence type="ECO:0000259" key="1">
    <source>
        <dbReference type="Pfam" id="PF13173"/>
    </source>
</evidence>
<dbReference type="PANTHER" id="PTHR43566">
    <property type="entry name" value="CONSERVED PROTEIN"/>
    <property type="match status" value="1"/>
</dbReference>
<gene>
    <name evidence="3" type="ORF">GCM10009802_46930</name>
</gene>
<protein>
    <submittedName>
        <fullName evidence="3">ATP-binding protein</fullName>
    </submittedName>
</protein>
<dbReference type="Pfam" id="PF13635">
    <property type="entry name" value="DUF4143"/>
    <property type="match status" value="1"/>
</dbReference>
<dbReference type="InterPro" id="IPR025420">
    <property type="entry name" value="DUF4143"/>
</dbReference>
<dbReference type="GO" id="GO:0005524">
    <property type="term" value="F:ATP binding"/>
    <property type="evidence" value="ECO:0007669"/>
    <property type="project" value="UniProtKB-KW"/>
</dbReference>
<dbReference type="EMBL" id="BAAAPF010000187">
    <property type="protein sequence ID" value="GAA2137684.1"/>
    <property type="molecule type" value="Genomic_DNA"/>
</dbReference>
<dbReference type="Pfam" id="PF13173">
    <property type="entry name" value="AAA_14"/>
    <property type="match status" value="1"/>
</dbReference>
<keyword evidence="3" id="KW-0067">ATP-binding</keyword>
<reference evidence="3 4" key="1">
    <citation type="journal article" date="2019" name="Int. J. Syst. Evol. Microbiol.">
        <title>The Global Catalogue of Microorganisms (GCM) 10K type strain sequencing project: providing services to taxonomists for standard genome sequencing and annotation.</title>
        <authorList>
            <consortium name="The Broad Institute Genomics Platform"/>
            <consortium name="The Broad Institute Genome Sequencing Center for Infectious Disease"/>
            <person name="Wu L."/>
            <person name="Ma J."/>
        </authorList>
    </citation>
    <scope>NUCLEOTIDE SEQUENCE [LARGE SCALE GENOMIC DNA]</scope>
    <source>
        <strain evidence="3 4">JCM 15481</strain>
    </source>
</reference>
<accession>A0ABN2Z6Z3</accession>
<dbReference type="SUPFAM" id="SSF52540">
    <property type="entry name" value="P-loop containing nucleoside triphosphate hydrolases"/>
    <property type="match status" value="1"/>
</dbReference>
<dbReference type="InterPro" id="IPR041682">
    <property type="entry name" value="AAA_14"/>
</dbReference>
<name>A0ABN2Z6Z3_9ACTN</name>
<dbReference type="Proteomes" id="UP001500443">
    <property type="component" value="Unassembled WGS sequence"/>
</dbReference>
<feature type="domain" description="DUF4143" evidence="2">
    <location>
        <begin position="210"/>
        <end position="370"/>
    </location>
</feature>
<evidence type="ECO:0000259" key="2">
    <source>
        <dbReference type="Pfam" id="PF13635"/>
    </source>
</evidence>
<keyword evidence="3" id="KW-0547">Nucleotide-binding</keyword>